<protein>
    <recommendedName>
        <fullName evidence="1">Antitoxin FitA-like ribbon-helix-helix domain-containing protein</fullName>
    </recommendedName>
</protein>
<dbReference type="InterPro" id="IPR010985">
    <property type="entry name" value="Ribbon_hlx_hlx"/>
</dbReference>
<name>A0A1A8XKD3_9PROT</name>
<proteinExistence type="predicted"/>
<organism evidence="2 3">
    <name type="scientific">Candidatus Accumulibacter aalborgensis</name>
    <dbReference type="NCBI Taxonomy" id="1860102"/>
    <lineage>
        <taxon>Bacteria</taxon>
        <taxon>Pseudomonadati</taxon>
        <taxon>Pseudomonadota</taxon>
        <taxon>Betaproteobacteria</taxon>
        <taxon>Candidatus Accumulibacter</taxon>
    </lineage>
</organism>
<feature type="domain" description="Antitoxin FitA-like ribbon-helix-helix" evidence="1">
    <location>
        <begin position="15"/>
        <end position="50"/>
    </location>
</feature>
<dbReference type="InterPro" id="IPR013321">
    <property type="entry name" value="Arc_rbn_hlx_hlx"/>
</dbReference>
<gene>
    <name evidence="2" type="ORF">ACCAA_230008</name>
</gene>
<dbReference type="AlphaFoldDB" id="A0A1A8XKD3"/>
<accession>A0A1A8XKD3</accession>
<dbReference type="Pfam" id="PF22513">
    <property type="entry name" value="FitA-like_RHH"/>
    <property type="match status" value="1"/>
</dbReference>
<evidence type="ECO:0000313" key="2">
    <source>
        <dbReference type="EMBL" id="SBT05595.1"/>
    </source>
</evidence>
<dbReference type="EMBL" id="FLQX01000098">
    <property type="protein sequence ID" value="SBT05595.1"/>
    <property type="molecule type" value="Genomic_DNA"/>
</dbReference>
<dbReference type="Proteomes" id="UP000199169">
    <property type="component" value="Unassembled WGS sequence"/>
</dbReference>
<dbReference type="SUPFAM" id="SSF47598">
    <property type="entry name" value="Ribbon-helix-helix"/>
    <property type="match status" value="1"/>
</dbReference>
<dbReference type="Gene3D" id="1.10.1220.10">
    <property type="entry name" value="Met repressor-like"/>
    <property type="match status" value="1"/>
</dbReference>
<reference evidence="2 3" key="1">
    <citation type="submission" date="2016-06" db="EMBL/GenBank/DDBJ databases">
        <authorList>
            <person name="Kjaerup R.B."/>
            <person name="Dalgaard T.S."/>
            <person name="Juul-Madsen H.R."/>
        </authorList>
    </citation>
    <scope>NUCLEOTIDE SEQUENCE [LARGE SCALE GENOMIC DNA]</scope>
    <source>
        <strain evidence="2">3</strain>
    </source>
</reference>
<evidence type="ECO:0000259" key="1">
    <source>
        <dbReference type="Pfam" id="PF22513"/>
    </source>
</evidence>
<dbReference type="STRING" id="1860102.ACCAA_230008"/>
<dbReference type="InterPro" id="IPR053853">
    <property type="entry name" value="FitA-like_RHH"/>
</dbReference>
<dbReference type="GO" id="GO:0006355">
    <property type="term" value="P:regulation of DNA-templated transcription"/>
    <property type="evidence" value="ECO:0007669"/>
    <property type="project" value="InterPro"/>
</dbReference>
<sequence>MLKCSHFDVTAKPMPNLTLRDVPADLHLWLKQQAGAHRRSLNQEVILQLDALRSLPASRFDADLRLARIRAIAARAARLPVLDERPEAEILGLGADGLPR</sequence>
<keyword evidence="3" id="KW-1185">Reference proteome</keyword>
<evidence type="ECO:0000313" key="3">
    <source>
        <dbReference type="Proteomes" id="UP000199169"/>
    </source>
</evidence>